<feature type="transmembrane region" description="Helical" evidence="1">
    <location>
        <begin position="90"/>
        <end position="110"/>
    </location>
</feature>
<proteinExistence type="predicted"/>
<keyword evidence="1" id="KW-0812">Transmembrane</keyword>
<name>A0ABW8Q420_9NEIS</name>
<reference evidence="2 3" key="1">
    <citation type="submission" date="2024-11" db="EMBL/GenBank/DDBJ databases">
        <authorList>
            <person name="Mikucki A.G."/>
            <person name="Kahler C.M."/>
        </authorList>
    </citation>
    <scope>NUCLEOTIDE SEQUENCE [LARGE SCALE GENOMIC DNA]</scope>
    <source>
        <strain evidence="2 3">EXNM717</strain>
    </source>
</reference>
<feature type="transmembrane region" description="Helical" evidence="1">
    <location>
        <begin position="47"/>
        <end position="69"/>
    </location>
</feature>
<comment type="caution">
    <text evidence="2">The sequence shown here is derived from an EMBL/GenBank/DDBJ whole genome shotgun (WGS) entry which is preliminary data.</text>
</comment>
<organism evidence="2 3">
    <name type="scientific">Neisseria oralis</name>
    <dbReference type="NCBI Taxonomy" id="1107316"/>
    <lineage>
        <taxon>Bacteria</taxon>
        <taxon>Pseudomonadati</taxon>
        <taxon>Pseudomonadota</taxon>
        <taxon>Betaproteobacteria</taxon>
        <taxon>Neisseriales</taxon>
        <taxon>Neisseriaceae</taxon>
        <taxon>Neisseria</taxon>
    </lineage>
</organism>
<sequence>MTEQKIRDWVHNTQWINLFALFILCLSIYGFGFFWRDITREFNPHSSLIMGAINSFSIGCAGSFIFLLITLIKKSGISIIKDSQSILECFLNFIIVIAIILLCFITLIYFKGSWINLALDFFWLHVSI</sequence>
<feature type="transmembrane region" description="Helical" evidence="1">
    <location>
        <begin position="15"/>
        <end position="35"/>
    </location>
</feature>
<evidence type="ECO:0000256" key="1">
    <source>
        <dbReference type="SAM" id="Phobius"/>
    </source>
</evidence>
<accession>A0ABW8Q420</accession>
<protein>
    <submittedName>
        <fullName evidence="2">Uncharacterized protein</fullName>
    </submittedName>
</protein>
<dbReference type="RefSeq" id="WP_405386203.1">
    <property type="nucleotide sequence ID" value="NZ_JBJGEB010000006.1"/>
</dbReference>
<evidence type="ECO:0000313" key="3">
    <source>
        <dbReference type="Proteomes" id="UP001621964"/>
    </source>
</evidence>
<gene>
    <name evidence="2" type="ORF">ACI43T_07290</name>
</gene>
<dbReference type="Proteomes" id="UP001621964">
    <property type="component" value="Unassembled WGS sequence"/>
</dbReference>
<keyword evidence="3" id="KW-1185">Reference proteome</keyword>
<dbReference type="EMBL" id="JBJGEB010000006">
    <property type="protein sequence ID" value="MFK7642300.1"/>
    <property type="molecule type" value="Genomic_DNA"/>
</dbReference>
<evidence type="ECO:0000313" key="2">
    <source>
        <dbReference type="EMBL" id="MFK7642300.1"/>
    </source>
</evidence>
<keyword evidence="1" id="KW-1133">Transmembrane helix</keyword>
<keyword evidence="1" id="KW-0472">Membrane</keyword>